<keyword evidence="2" id="KW-0812">Transmembrane</keyword>
<dbReference type="EMBL" id="MNBE01000630">
    <property type="protein sequence ID" value="OKP02003.1"/>
    <property type="molecule type" value="Genomic_DNA"/>
</dbReference>
<evidence type="ECO:0000256" key="1">
    <source>
        <dbReference type="SAM" id="MobiDB-lite"/>
    </source>
</evidence>
<feature type="compositionally biased region" description="Polar residues" evidence="1">
    <location>
        <begin position="202"/>
        <end position="214"/>
    </location>
</feature>
<keyword evidence="2" id="KW-0472">Membrane</keyword>
<keyword evidence="4" id="KW-1185">Reference proteome</keyword>
<reference evidence="3 4" key="1">
    <citation type="submission" date="2016-10" db="EMBL/GenBank/DDBJ databases">
        <title>Genome sequence of the ascomycete fungus Penicillium subrubescens.</title>
        <authorList>
            <person name="De Vries R.P."/>
            <person name="Peng M."/>
            <person name="Dilokpimol A."/>
            <person name="Hilden K."/>
            <person name="Makela M.R."/>
            <person name="Grigoriev I."/>
            <person name="Riley R."/>
            <person name="Granchi Z."/>
        </authorList>
    </citation>
    <scope>NUCLEOTIDE SEQUENCE [LARGE SCALE GENOMIC DNA]</scope>
    <source>
        <strain evidence="3 4">CBS 132785</strain>
    </source>
</reference>
<name>A0A1Q5TP41_9EURO</name>
<organism evidence="3 4">
    <name type="scientific">Penicillium subrubescens</name>
    <dbReference type="NCBI Taxonomy" id="1316194"/>
    <lineage>
        <taxon>Eukaryota</taxon>
        <taxon>Fungi</taxon>
        <taxon>Dikarya</taxon>
        <taxon>Ascomycota</taxon>
        <taxon>Pezizomycotina</taxon>
        <taxon>Eurotiomycetes</taxon>
        <taxon>Eurotiomycetidae</taxon>
        <taxon>Eurotiales</taxon>
        <taxon>Aspergillaceae</taxon>
        <taxon>Penicillium</taxon>
    </lineage>
</organism>
<dbReference type="STRING" id="1316194.A0A1Q5TP41"/>
<dbReference type="AlphaFoldDB" id="A0A1Q5TP41"/>
<evidence type="ECO:0000256" key="2">
    <source>
        <dbReference type="SAM" id="Phobius"/>
    </source>
</evidence>
<accession>A0A1Q5TP41</accession>
<feature type="region of interest" description="Disordered" evidence="1">
    <location>
        <begin position="202"/>
        <end position="221"/>
    </location>
</feature>
<comment type="caution">
    <text evidence="3">The sequence shown here is derived from an EMBL/GenBank/DDBJ whole genome shotgun (WGS) entry which is preliminary data.</text>
</comment>
<dbReference type="Proteomes" id="UP000186955">
    <property type="component" value="Unassembled WGS sequence"/>
</dbReference>
<evidence type="ECO:0000313" key="4">
    <source>
        <dbReference type="Proteomes" id="UP000186955"/>
    </source>
</evidence>
<sequence>MLGAATTVVELTRFIDVEPYTPVFILAIMPLSALFILFDFVIHCPAHPDIRKNLILLDIVSGHFSLLEHASRGSLPGNYLSRFAHIARQHVENVARQPVDNTRTDSTAMVEGEEHHQDTSSRADVSVGHSTELNGTATSRYHYANDGFNQELNTGFDAYGDPATENASPHSTSIWPIPLQIENEAGLSALFASAVSWEDLMESTSTHTGENNGASDELEFV</sequence>
<protein>
    <submittedName>
        <fullName evidence="3">Uncharacterized protein</fullName>
    </submittedName>
</protein>
<keyword evidence="2" id="KW-1133">Transmembrane helix</keyword>
<gene>
    <name evidence="3" type="ORF">PENSUB_7233</name>
</gene>
<evidence type="ECO:0000313" key="3">
    <source>
        <dbReference type="EMBL" id="OKP02003.1"/>
    </source>
</evidence>
<feature type="transmembrane region" description="Helical" evidence="2">
    <location>
        <begin position="20"/>
        <end position="42"/>
    </location>
</feature>
<proteinExistence type="predicted"/>